<evidence type="ECO:0000256" key="7">
    <source>
        <dbReference type="PIRSR" id="PIRSR000463-1"/>
    </source>
</evidence>
<dbReference type="EC" id="2.4.1.18" evidence="3"/>
<dbReference type="GO" id="GO:0005737">
    <property type="term" value="C:cytoplasm"/>
    <property type="evidence" value="ECO:0007669"/>
    <property type="project" value="TreeGrafter"/>
</dbReference>
<name>A0A7I8VTM8_9ANNE</name>
<dbReference type="AlphaFoldDB" id="A0A7I8VTM8"/>
<dbReference type="EMBL" id="CAJFCJ010000009">
    <property type="protein sequence ID" value="CAD5119067.1"/>
    <property type="molecule type" value="Genomic_DNA"/>
</dbReference>
<dbReference type="InterPro" id="IPR006048">
    <property type="entry name" value="A-amylase/branching_C"/>
</dbReference>
<evidence type="ECO:0000313" key="9">
    <source>
        <dbReference type="EMBL" id="CAD5119067.1"/>
    </source>
</evidence>
<keyword evidence="4" id="KW-0328">Glycosyltransferase</keyword>
<proteinExistence type="inferred from homology"/>
<keyword evidence="10" id="KW-1185">Reference proteome</keyword>
<evidence type="ECO:0000256" key="2">
    <source>
        <dbReference type="ARBA" id="ARBA00009000"/>
    </source>
</evidence>
<accession>A0A7I8VTM8</accession>
<evidence type="ECO:0000256" key="6">
    <source>
        <dbReference type="ARBA" id="ARBA00060592"/>
    </source>
</evidence>
<feature type="active site" description="Nucleophile" evidence="7">
    <location>
        <position position="342"/>
    </location>
</feature>
<comment type="catalytic activity">
    <reaction evidence="1">
        <text>Transfers a segment of a (1-&gt;4)-alpha-D-glucan chain to a primary hydroxy group in a similar glucan chain.</text>
        <dbReference type="EC" id="2.4.1.18"/>
    </reaction>
</comment>
<dbReference type="Gene3D" id="2.60.40.1180">
    <property type="entry name" value="Golgi alpha-mannosidase II"/>
    <property type="match status" value="1"/>
</dbReference>
<dbReference type="PANTHER" id="PTHR43651:SF3">
    <property type="entry name" value="1,4-ALPHA-GLUCAN-BRANCHING ENZYME"/>
    <property type="match status" value="1"/>
</dbReference>
<evidence type="ECO:0000313" key="10">
    <source>
        <dbReference type="Proteomes" id="UP000549394"/>
    </source>
</evidence>
<dbReference type="FunFam" id="2.60.40.1180:FF:000003">
    <property type="entry name" value="1,4-alpha-glucan-branching enzyme, chloroplastic/amyloplastic"/>
    <property type="match status" value="1"/>
</dbReference>
<sequence>MSDNGSIKPPDLGKLYEIDGYLQNFEKEICRRYKEFTNLLNAIEEHEEGGLQQFSKGYEKFGIHVQPDNSVRCYEWCPDITQLYLRGDFNNWNKKEYPYTKLDHGKWELVISPNEDGSCKIPHNSALKVCVVDKHGNELDRLSPWAPYVTRSEKSLTYDQRLWSPKEKYSFQHKHPSKPKSLRIYECHVGISSWEGKVATYTHFKDNVLPRIEKLGYNAIQLMAVMEHAYYASFGYQVTSFFGASSRYGNPEELKALVDEAHRRGIVVLLDVVHSHASKNTVDGLNQWNGTNGAYFHDNARGFHDLWDSRLFNYTEWEVLRFLLSNLRWWIDEYGFDGFRFDGATSMLYHSHGLAHSFSGDYNEYFGLVTDTESVTYMTLANHFLHSNYDFVITIAEEVSGMPGLCRPVSEGGQGFDYRLAMALPDMWIKMLKEKSDDEWKMGHIAFTLANRRHGEKHIAYAESHDQALVGDKTLAFWLMDAEMYWNMSTLTERTVVIDRGMALHKLIRLITHGLGGEGYLNFIGNEFGHPEWLDFPRKGNNESYHYARRQWNVVDDDLLRYKFLNNFDEALQHTEEKYGWLHSPQGYISRKHEGDKVLVFERGGVVFVFNFHPTQSFTDYRIGVNEAGRYKIILDSDEKKFDGHGRLDHNTDYFTNEGDWDNRRNSMLVYIPSRVGFLLAKVD</sequence>
<dbReference type="OrthoDB" id="196493at2759"/>
<comment type="similarity">
    <text evidence="2">Belongs to the glycosyl hydrolase 13 family. GlgB subfamily.</text>
</comment>
<dbReference type="Proteomes" id="UP000549394">
    <property type="component" value="Unassembled WGS sequence"/>
</dbReference>
<comment type="pathway">
    <text evidence="6">Glycan biosynthesis.</text>
</comment>
<organism evidence="9 10">
    <name type="scientific">Dimorphilus gyrociliatus</name>
    <dbReference type="NCBI Taxonomy" id="2664684"/>
    <lineage>
        <taxon>Eukaryota</taxon>
        <taxon>Metazoa</taxon>
        <taxon>Spiralia</taxon>
        <taxon>Lophotrochozoa</taxon>
        <taxon>Annelida</taxon>
        <taxon>Polychaeta</taxon>
        <taxon>Polychaeta incertae sedis</taxon>
        <taxon>Dinophilidae</taxon>
        <taxon>Dimorphilus</taxon>
    </lineage>
</organism>
<dbReference type="PANTHER" id="PTHR43651">
    <property type="entry name" value="1,4-ALPHA-GLUCAN-BRANCHING ENZYME"/>
    <property type="match status" value="1"/>
</dbReference>
<dbReference type="InterPro" id="IPR004193">
    <property type="entry name" value="Glyco_hydro_13_N"/>
</dbReference>
<evidence type="ECO:0000256" key="3">
    <source>
        <dbReference type="ARBA" id="ARBA00012541"/>
    </source>
</evidence>
<evidence type="ECO:0000256" key="4">
    <source>
        <dbReference type="ARBA" id="ARBA00022676"/>
    </source>
</evidence>
<dbReference type="CDD" id="cd02854">
    <property type="entry name" value="E_set_GBE_euk_N"/>
    <property type="match status" value="1"/>
</dbReference>
<dbReference type="SMART" id="SM00642">
    <property type="entry name" value="Aamy"/>
    <property type="match status" value="1"/>
</dbReference>
<dbReference type="InterPro" id="IPR014756">
    <property type="entry name" value="Ig_E-set"/>
</dbReference>
<evidence type="ECO:0000259" key="8">
    <source>
        <dbReference type="SMART" id="SM00642"/>
    </source>
</evidence>
<comment type="caution">
    <text evidence="9">The sequence shown here is derived from an EMBL/GenBank/DDBJ whole genome shotgun (WGS) entry which is preliminary data.</text>
</comment>
<dbReference type="Pfam" id="PF02922">
    <property type="entry name" value="CBM_48"/>
    <property type="match status" value="1"/>
</dbReference>
<dbReference type="CDD" id="cd11321">
    <property type="entry name" value="AmyAc_bac_euk_BE"/>
    <property type="match status" value="1"/>
</dbReference>
<dbReference type="FunFam" id="3.20.20.80:FF:000001">
    <property type="entry name" value="1,4-alpha-glucan branching enzyme"/>
    <property type="match status" value="1"/>
</dbReference>
<gene>
    <name evidence="9" type="ORF">DGYR_LOCUS7356</name>
</gene>
<dbReference type="InterPro" id="IPR013783">
    <property type="entry name" value="Ig-like_fold"/>
</dbReference>
<dbReference type="GO" id="GO:0043169">
    <property type="term" value="F:cation binding"/>
    <property type="evidence" value="ECO:0007669"/>
    <property type="project" value="InterPro"/>
</dbReference>
<dbReference type="GO" id="GO:0005978">
    <property type="term" value="P:glycogen biosynthetic process"/>
    <property type="evidence" value="ECO:0007669"/>
    <property type="project" value="InterPro"/>
</dbReference>
<dbReference type="InterPro" id="IPR006047">
    <property type="entry name" value="GH13_cat_dom"/>
</dbReference>
<dbReference type="SUPFAM" id="SSF51011">
    <property type="entry name" value="Glycosyl hydrolase domain"/>
    <property type="match status" value="1"/>
</dbReference>
<dbReference type="GO" id="GO:0004553">
    <property type="term" value="F:hydrolase activity, hydrolyzing O-glycosyl compounds"/>
    <property type="evidence" value="ECO:0007669"/>
    <property type="project" value="InterPro"/>
</dbReference>
<feature type="domain" description="Glycosyl hydrolase family 13 catalytic" evidence="8">
    <location>
        <begin position="199"/>
        <end position="511"/>
    </location>
</feature>
<dbReference type="PIRSF" id="PIRSF000463">
    <property type="entry name" value="GlgB"/>
    <property type="match status" value="1"/>
</dbReference>
<feature type="active site" description="Proton donor" evidence="7">
    <location>
        <position position="397"/>
    </location>
</feature>
<dbReference type="InterPro" id="IPR017853">
    <property type="entry name" value="GH"/>
</dbReference>
<dbReference type="SUPFAM" id="SSF81296">
    <property type="entry name" value="E set domains"/>
    <property type="match status" value="1"/>
</dbReference>
<evidence type="ECO:0000256" key="1">
    <source>
        <dbReference type="ARBA" id="ARBA00000826"/>
    </source>
</evidence>
<dbReference type="GO" id="GO:0003844">
    <property type="term" value="F:1,4-alpha-glucan branching enzyme activity"/>
    <property type="evidence" value="ECO:0007669"/>
    <property type="project" value="UniProtKB-EC"/>
</dbReference>
<dbReference type="Pfam" id="PF00128">
    <property type="entry name" value="Alpha-amylase"/>
    <property type="match status" value="1"/>
</dbReference>
<dbReference type="Gene3D" id="3.20.20.80">
    <property type="entry name" value="Glycosidases"/>
    <property type="match status" value="1"/>
</dbReference>
<reference evidence="9 10" key="1">
    <citation type="submission" date="2020-08" db="EMBL/GenBank/DDBJ databases">
        <authorList>
            <person name="Hejnol A."/>
        </authorList>
    </citation>
    <scope>NUCLEOTIDE SEQUENCE [LARGE SCALE GENOMIC DNA]</scope>
</reference>
<dbReference type="InterPro" id="IPR037439">
    <property type="entry name" value="Branching_enzy"/>
</dbReference>
<keyword evidence="5" id="KW-0808">Transferase</keyword>
<dbReference type="Pfam" id="PF02806">
    <property type="entry name" value="Alpha-amylase_C"/>
    <property type="match status" value="1"/>
</dbReference>
<evidence type="ECO:0000256" key="5">
    <source>
        <dbReference type="ARBA" id="ARBA00022679"/>
    </source>
</evidence>
<dbReference type="SUPFAM" id="SSF51445">
    <property type="entry name" value="(Trans)glycosidases"/>
    <property type="match status" value="1"/>
</dbReference>
<protein>
    <recommendedName>
        <fullName evidence="3">1,4-alpha-glucan branching enzyme</fullName>
        <ecNumber evidence="3">2.4.1.18</ecNumber>
    </recommendedName>
</protein>
<dbReference type="InterPro" id="IPR013780">
    <property type="entry name" value="Glyco_hydro_b"/>
</dbReference>
<dbReference type="Gene3D" id="2.60.40.10">
    <property type="entry name" value="Immunoglobulins"/>
    <property type="match status" value="1"/>
</dbReference>